<keyword evidence="15" id="KW-0067">ATP-binding</keyword>
<dbReference type="GO" id="GO:0005524">
    <property type="term" value="F:ATP binding"/>
    <property type="evidence" value="ECO:0007669"/>
    <property type="project" value="UniProtKB-KW"/>
</dbReference>
<feature type="domain" description="Peptidase C3" evidence="24">
    <location>
        <begin position="1101"/>
        <end position="1307"/>
    </location>
</feature>
<comment type="subcellular location">
    <subcellularLocation>
        <location evidence="4">Host endoplasmic reticulum</location>
    </subcellularLocation>
    <subcellularLocation>
        <location evidence="5">Host membrane</location>
        <topology evidence="5">Single-pass membrane protein</topology>
    </subcellularLocation>
</comment>
<dbReference type="PROSITE" id="PS51874">
    <property type="entry name" value="PCV_3C_PRO"/>
    <property type="match status" value="1"/>
</dbReference>
<evidence type="ECO:0000256" key="12">
    <source>
        <dbReference type="ARBA" id="ARBA00022741"/>
    </source>
</evidence>
<proteinExistence type="predicted"/>
<dbReference type="PRINTS" id="PR00918">
    <property type="entry name" value="CALICVIRUSNS"/>
</dbReference>
<comment type="function">
    <text evidence="20">Down-regulates the RNA1 polyprotein processing and enhances trans-cleavage of RNA2 polyproteins. The protease cofactor and the putative helicase seem to target the replication complexes to ER membranes. Their physical association causes the membrane rearrangement of host ER that may result in formation of the small membranous vesicles that are the site of viral RNA synthesis.</text>
</comment>
<dbReference type="GO" id="GO:0006508">
    <property type="term" value="P:proteolysis"/>
    <property type="evidence" value="ECO:0007669"/>
    <property type="project" value="UniProtKB-KW"/>
</dbReference>
<comment type="function">
    <text evidence="2">Thiol protease that cleaves the RNA1 and RNA2 polyproteins.</text>
</comment>
<dbReference type="GO" id="GO:0033644">
    <property type="term" value="C:host cell membrane"/>
    <property type="evidence" value="ECO:0007669"/>
    <property type="project" value="UniProtKB-SubCell"/>
</dbReference>
<name>A0AAT9JAT8_9SECO</name>
<dbReference type="InterPro" id="IPR000605">
    <property type="entry name" value="Helicase_SF3_ssDNA/RNA_vir"/>
</dbReference>
<evidence type="ECO:0000256" key="1">
    <source>
        <dbReference type="ARBA" id="ARBA00002583"/>
    </source>
</evidence>
<dbReference type="EMBL" id="BK065052">
    <property type="protein sequence ID" value="DBA54721.1"/>
    <property type="molecule type" value="Genomic_RNA"/>
</dbReference>
<evidence type="ECO:0000259" key="24">
    <source>
        <dbReference type="PROSITE" id="PS51874"/>
    </source>
</evidence>
<evidence type="ECO:0000256" key="13">
    <source>
        <dbReference type="ARBA" id="ARBA00022801"/>
    </source>
</evidence>
<evidence type="ECO:0000256" key="4">
    <source>
        <dbReference type="ARBA" id="ARBA00004354"/>
    </source>
</evidence>
<evidence type="ECO:0000259" key="23">
    <source>
        <dbReference type="PROSITE" id="PS51218"/>
    </source>
</evidence>
<keyword evidence="8" id="KW-0645">Protease</keyword>
<keyword evidence="9" id="KW-0808">Transferase</keyword>
<keyword evidence="16" id="KW-0693">Viral RNA replication</keyword>
<dbReference type="InterPro" id="IPR001205">
    <property type="entry name" value="RNA-dir_pol_C"/>
</dbReference>
<dbReference type="GO" id="GO:0039694">
    <property type="term" value="P:viral RNA genome replication"/>
    <property type="evidence" value="ECO:0007669"/>
    <property type="project" value="InterPro"/>
</dbReference>
<dbReference type="GO" id="GO:0044220">
    <property type="term" value="C:host cell perinuclear region of cytoplasm"/>
    <property type="evidence" value="ECO:0007669"/>
    <property type="project" value="UniProtKB-SubCell"/>
</dbReference>
<protein>
    <recommendedName>
        <fullName evidence="6">RNA1 polyprotein</fullName>
    </recommendedName>
    <alternativeName>
        <fullName evidence="19">Genome polyprotein B</fullName>
    </alternativeName>
</protein>
<reference evidence="25" key="1">
    <citation type="submission" date="2023-11" db="EMBL/GenBank/DDBJ databases">
        <authorList>
            <person name="Sidharthan V.K."/>
            <person name="Reddy V."/>
            <person name="Kiran G."/>
            <person name="Rajeswari V."/>
            <person name="Baranwal V.K."/>
        </authorList>
    </citation>
    <scope>NUCLEOTIDE SEQUENCE</scope>
    <source>
        <strain evidence="25">Squ imb</strain>
    </source>
</reference>
<dbReference type="GO" id="GO:0006351">
    <property type="term" value="P:DNA-templated transcription"/>
    <property type="evidence" value="ECO:0007669"/>
    <property type="project" value="InterPro"/>
</dbReference>
<dbReference type="InterPro" id="IPR004004">
    <property type="entry name" value="Helic/Pol/Pept_Calicivir-typ"/>
</dbReference>
<dbReference type="Pfam" id="PF00680">
    <property type="entry name" value="RdRP_1"/>
    <property type="match status" value="1"/>
</dbReference>
<evidence type="ECO:0000256" key="11">
    <source>
        <dbReference type="ARBA" id="ARBA00022695"/>
    </source>
</evidence>
<evidence type="ECO:0000256" key="15">
    <source>
        <dbReference type="ARBA" id="ARBA00022840"/>
    </source>
</evidence>
<keyword evidence="14" id="KW-0788">Thiol protease</keyword>
<keyword evidence="12" id="KW-0547">Nucleotide-binding</keyword>
<dbReference type="GO" id="GO:0004197">
    <property type="term" value="F:cysteine-type endopeptidase activity"/>
    <property type="evidence" value="ECO:0007669"/>
    <property type="project" value="InterPro"/>
</dbReference>
<feature type="transmembrane region" description="Helical" evidence="21">
    <location>
        <begin position="373"/>
        <end position="397"/>
    </location>
</feature>
<dbReference type="GO" id="GO:0003723">
    <property type="term" value="F:RNA binding"/>
    <property type="evidence" value="ECO:0007669"/>
    <property type="project" value="InterPro"/>
</dbReference>
<keyword evidence="7" id="KW-0696">RNA-directed RNA polymerase</keyword>
<evidence type="ECO:0000256" key="9">
    <source>
        <dbReference type="ARBA" id="ARBA00022679"/>
    </source>
</evidence>
<keyword evidence="21" id="KW-0472">Membrane</keyword>
<evidence type="ECO:0000256" key="8">
    <source>
        <dbReference type="ARBA" id="ARBA00022670"/>
    </source>
</evidence>
<dbReference type="InterPro" id="IPR044067">
    <property type="entry name" value="PCV_3C_PRO"/>
</dbReference>
<keyword evidence="10 21" id="KW-0812">Transmembrane</keyword>
<evidence type="ECO:0000256" key="2">
    <source>
        <dbReference type="ARBA" id="ARBA00003602"/>
    </source>
</evidence>
<evidence type="ECO:0000256" key="7">
    <source>
        <dbReference type="ARBA" id="ARBA00022484"/>
    </source>
</evidence>
<keyword evidence="18" id="KW-1038">Host endoplasmic reticulum</keyword>
<dbReference type="PROSITE" id="PS50507">
    <property type="entry name" value="RDRP_SSRNA_POS"/>
    <property type="match status" value="1"/>
</dbReference>
<evidence type="ECO:0000256" key="6">
    <source>
        <dbReference type="ARBA" id="ARBA00020936"/>
    </source>
</evidence>
<evidence type="ECO:0000256" key="21">
    <source>
        <dbReference type="SAM" id="Phobius"/>
    </source>
</evidence>
<dbReference type="SUPFAM" id="SSF56672">
    <property type="entry name" value="DNA/RNA polymerases"/>
    <property type="match status" value="1"/>
</dbReference>
<dbReference type="SUPFAM" id="SSF50494">
    <property type="entry name" value="Trypsin-like serine proteases"/>
    <property type="match status" value="1"/>
</dbReference>
<feature type="transmembrane region" description="Helical" evidence="21">
    <location>
        <begin position="409"/>
        <end position="431"/>
    </location>
</feature>
<dbReference type="GO" id="GO:0003968">
    <property type="term" value="F:RNA-directed RNA polymerase activity"/>
    <property type="evidence" value="ECO:0007669"/>
    <property type="project" value="UniProtKB-KW"/>
</dbReference>
<evidence type="ECO:0000256" key="3">
    <source>
        <dbReference type="ARBA" id="ARBA00003682"/>
    </source>
</evidence>
<feature type="domain" description="SF3 helicase" evidence="23">
    <location>
        <begin position="622"/>
        <end position="789"/>
    </location>
</feature>
<evidence type="ECO:0000256" key="5">
    <source>
        <dbReference type="ARBA" id="ARBA00004379"/>
    </source>
</evidence>
<organism evidence="25">
    <name type="scientific">Squamellaria imberbis fabavirus</name>
    <dbReference type="NCBI Taxonomy" id="3115800"/>
    <lineage>
        <taxon>Viruses</taxon>
        <taxon>Riboviria</taxon>
        <taxon>Orthornavirae</taxon>
        <taxon>Pisuviricota</taxon>
        <taxon>Pisoniviricetes</taxon>
        <taxon>Picornavirales</taxon>
        <taxon>Secoviridae</taxon>
        <taxon>Comovirinae</taxon>
        <taxon>Fabavirus</taxon>
    </lineage>
</organism>
<keyword evidence="13" id="KW-0378">Hydrolase</keyword>
<dbReference type="Gene3D" id="3.30.70.270">
    <property type="match status" value="1"/>
</dbReference>
<dbReference type="Gene3D" id="2.40.10.10">
    <property type="entry name" value="Trypsin-like serine proteases"/>
    <property type="match status" value="1"/>
</dbReference>
<reference evidence="25" key="2">
    <citation type="journal article" date="2024" name="Arch. Virol.">
        <title>Probing of plant transcriptomes reveals the hidden genetic diversity of the family Secoviridae.</title>
        <authorList>
            <person name="Sidharthan V.K."/>
            <person name="Reddy V."/>
            <person name="Kiran G."/>
            <person name="Rajeswari V."/>
            <person name="Baranwal V.K."/>
            <person name="Kumar M.K."/>
            <person name="Kumar K.S."/>
        </authorList>
    </citation>
    <scope>NUCLEOTIDE SEQUENCE</scope>
    <source>
        <strain evidence="25">Squ imb</strain>
    </source>
</reference>
<evidence type="ECO:0000256" key="19">
    <source>
        <dbReference type="ARBA" id="ARBA00032135"/>
    </source>
</evidence>
<comment type="function">
    <text evidence="1">Plays a role in RNA replication. It is covalently linked to the 5'terminus of both viral single-stranded RNA1 and RNA2 molecules.</text>
</comment>
<keyword evidence="11" id="KW-0548">Nucleotidyltransferase</keyword>
<dbReference type="InterPro" id="IPR043128">
    <property type="entry name" value="Rev_trsase/Diguanyl_cyclase"/>
</dbReference>
<dbReference type="InterPro" id="IPR043504">
    <property type="entry name" value="Peptidase_S1_PA_chymotrypsin"/>
</dbReference>
<dbReference type="InterPro" id="IPR009003">
    <property type="entry name" value="Peptidase_S1_PA"/>
</dbReference>
<keyword evidence="17 21" id="KW-1133">Transmembrane helix</keyword>
<evidence type="ECO:0000256" key="14">
    <source>
        <dbReference type="ARBA" id="ARBA00022807"/>
    </source>
</evidence>
<evidence type="ECO:0000259" key="22">
    <source>
        <dbReference type="PROSITE" id="PS50507"/>
    </source>
</evidence>
<sequence length="2023" mass="230209">MASTLHFKLNNVLTQNDVLDYVLSTPVFRKRMEDLRMREVPDKTMAEHCRLFVLDFCTEMFGCLFNEHMEHIYDRILTHKRKIKRHPFLYYLIAGTRMIRCRKEIAKVHAYMQDYNFSHEFLHTPTYLTKDMLVFSSVGESVDELHWFFENLTYYRFDKETLRVWAELTIAESLVLAWHTQTDYKCNNNTYENCIKLGRTYNITNVAELKQASEELFDLKDLCYDTQKMVLDIFRDQIMAESQAEESFEIEMEKDFAHFVEDACLQDFAKRNTIVGVKMIKGSGKKTHTLKAQMGVLSKIKNFASSASTLAFSYAKQGCEFFCENFWRTLRETFEKVFSNWLSKINSMFSWFKNIFTTFSTWCDLVIQNSLPWLIVIKETIVMALGLICASALVYLLERVLLSMGLISNPLNLVGVFIGLSVATLTGLAAANIISGAKIGPAILLETITSGFNGILKVIFGTTDVPLEDGNVENSQIAEGQMSPSGVIEHMAHVLTTFNARTLQETGRSFGAISSIKNGIIALKDMLMYCGTTLYNMTDELFGLKSCLLADVSVIMGLDVQKWLKDCDAIVDYMHTMASVPSDVLERLKRLLMVGRDIRHKMMATHKRVSPHVVSTVQRALEKVDALYNSAILVGSSLPRKTPFFLEFVGKPGVGKSTTMQKCIGDWLKFKELPSDDVYTRATADQYWSNYKRQSVCQYDDLGAVMREIPDEAELINIVSCAPYPLNMADLKEKGKYFDSKLIVATSNFTGVNPSCKLGEPDAFLRRRHMLVEVSLKNDVAYDPSDPTANQKYTILRKMSPFMPLLHRVGNKDVAIEFDNYSELFDYIINATENHDKEQTTLLQSTTVHQLTQPEIMSNLIDLLRGLVCEMPTNLVEKAEKEKPGCFPILPYNGTLYVLNGENIEEIELDRDSLEAKQSLGFPLRVALSLEELARSSININPLAVHYASEIIKNNWILKNLAVSSACSDVTIREIIATIPKWQLLYLHILGESHSSQGKGWFSNLFESFREKVQDMYKRDYKLWNPYTKLLTGFFLVSVVGGGIFKLLQSLWECGTGAKFFGAATAMFTTAAQSIQPNRKEVTEYRFRNMPIRRRNWSKGQECFGDKAEWLVDQMMGTLIFGSISMQVAIFPGRRLVAVNHGLSKIPNGMMVLLIKSKQQFNIRWNIEHLKEIADNELAVYQSQSIPEVSASVAQRIIHDPEAELPNKFGALFFSYKKAAFSSEFEPTMANINCTIRKTTVTIEASDYCREIPRCMEYEAQTMNGDCGSMILVEKKGRFYLVGLHVAGRDWTKVCVGNACFIPRFDEDKALGQMIIPSFDPTEFFQEFDELEPLGPNVAKFGIVKEDKRLTLNMKTRLKETPPEWHCDTKATKVPSILTKLDPRLLESSNPDFDPYTSGMTKYEKEAGPFDASILDLVANDILEEWIDASEGFDFTEASMEEALNGIEGLEYFDSLVVSTSEGYPYILDRERGEKGKSRYLEGEPGSLQLATDSKVFADVEKLELECIEKVPHLVGIECPKDEKVSPEKVYVKPKTRLFTVLPMTYNLVVRRKFLKFVRFIMKRRDVLAAQVGTNPYSNDWDMIGHRLLEVGDNILCCDYSRFDGFMPRVIMEVIAKMINKLCGGSERVKKQRVNLLMACCSRFGICRNVVYRVECGIPSGFPLTVIVNSILNEILIRYFYRVCFQNNPLVRESFKDFIRLVVYGDDNLISVHPSIKEKFNGDFLKSTMKMSNITITDGKDKTLPTLNFRNLFDCDFLKRSFKPNGKGGYVAPMELDSLWNQLHYVSTDNLEMRDAFLINADSVLRELFLHSKQKCSEFREKLLKIDWIKSKDLPSVGKVEAFFEEQRYNTTHFNLSVDAMLHTPLVTHFQEAKMPEAERKELLPGYSVCSYAYYKSQYRPDDYPVYIGDLGKVSAAPQGMTIKYQMGSGRGGLPTADWIKQNMLRRNCAIRANIGTANREGKHVVFISGQDNIVSSILLSLVLSSQGVMSIDQMAIVASVVSLHSSKIYPELSKHFDNFLRA</sequence>
<comment type="function">
    <text evidence="3">Replicates the viral genome.</text>
</comment>
<dbReference type="InterPro" id="IPR014759">
    <property type="entry name" value="Helicase_SF3_ssRNA_vir"/>
</dbReference>
<feature type="domain" description="RdRp catalytic" evidence="22">
    <location>
        <begin position="1593"/>
        <end position="1720"/>
    </location>
</feature>
<evidence type="ECO:0000256" key="17">
    <source>
        <dbReference type="ARBA" id="ARBA00022989"/>
    </source>
</evidence>
<accession>A0AAT9JAT8</accession>
<dbReference type="PROSITE" id="PS51218">
    <property type="entry name" value="SF3_HELICASE_2"/>
    <property type="match status" value="1"/>
</dbReference>
<evidence type="ECO:0000256" key="10">
    <source>
        <dbReference type="ARBA" id="ARBA00022692"/>
    </source>
</evidence>
<dbReference type="InterPro" id="IPR007094">
    <property type="entry name" value="RNA-dir_pol_PSvirus"/>
</dbReference>
<evidence type="ECO:0000256" key="16">
    <source>
        <dbReference type="ARBA" id="ARBA00022953"/>
    </source>
</evidence>
<dbReference type="GO" id="GO:0003724">
    <property type="term" value="F:RNA helicase activity"/>
    <property type="evidence" value="ECO:0007669"/>
    <property type="project" value="InterPro"/>
</dbReference>
<evidence type="ECO:0000256" key="18">
    <source>
        <dbReference type="ARBA" id="ARBA00023184"/>
    </source>
</evidence>
<dbReference type="GO" id="GO:0044165">
    <property type="term" value="C:host cell endoplasmic reticulum"/>
    <property type="evidence" value="ECO:0007669"/>
    <property type="project" value="UniProtKB-SubCell"/>
</dbReference>
<evidence type="ECO:0000313" key="25">
    <source>
        <dbReference type="EMBL" id="DBA54721.1"/>
    </source>
</evidence>
<evidence type="ECO:0000256" key="20">
    <source>
        <dbReference type="ARBA" id="ARBA00045667"/>
    </source>
</evidence>
<dbReference type="Pfam" id="PF00910">
    <property type="entry name" value="RNA_helicase"/>
    <property type="match status" value="1"/>
</dbReference>
<dbReference type="InterPro" id="IPR043502">
    <property type="entry name" value="DNA/RNA_pol_sf"/>
</dbReference>